<dbReference type="OrthoDB" id="9990906at2759"/>
<evidence type="ECO:0000313" key="12">
    <source>
        <dbReference type="Proteomes" id="UP000663828"/>
    </source>
</evidence>
<feature type="transmembrane region" description="Helical" evidence="8">
    <location>
        <begin position="20"/>
        <end position="41"/>
    </location>
</feature>
<dbReference type="EMBL" id="CAJNOR010008703">
    <property type="protein sequence ID" value="CAF1636475.1"/>
    <property type="molecule type" value="Genomic_DNA"/>
</dbReference>
<organism evidence="11 12">
    <name type="scientific">Adineta ricciae</name>
    <name type="common">Rotifer</name>
    <dbReference type="NCBI Taxonomy" id="249248"/>
    <lineage>
        <taxon>Eukaryota</taxon>
        <taxon>Metazoa</taxon>
        <taxon>Spiralia</taxon>
        <taxon>Gnathifera</taxon>
        <taxon>Rotifera</taxon>
        <taxon>Eurotatoria</taxon>
        <taxon>Bdelloidea</taxon>
        <taxon>Adinetida</taxon>
        <taxon>Adinetidae</taxon>
        <taxon>Adineta</taxon>
    </lineage>
</organism>
<evidence type="ECO:0000256" key="2">
    <source>
        <dbReference type="ARBA" id="ARBA00022692"/>
    </source>
</evidence>
<dbReference type="Gene3D" id="1.20.1070.10">
    <property type="entry name" value="Rhodopsin 7-helix transmembrane proteins"/>
    <property type="match status" value="1"/>
</dbReference>
<feature type="domain" description="G-protein coupled receptors family 1 profile" evidence="9">
    <location>
        <begin position="32"/>
        <end position="298"/>
    </location>
</feature>
<evidence type="ECO:0000256" key="6">
    <source>
        <dbReference type="ARBA" id="ARBA00023170"/>
    </source>
</evidence>
<dbReference type="EMBL" id="CAJNOJ010000255">
    <property type="protein sequence ID" value="CAF1343190.1"/>
    <property type="molecule type" value="Genomic_DNA"/>
</dbReference>
<dbReference type="Proteomes" id="UP000663852">
    <property type="component" value="Unassembled WGS sequence"/>
</dbReference>
<evidence type="ECO:0000313" key="10">
    <source>
        <dbReference type="EMBL" id="CAF1343190.1"/>
    </source>
</evidence>
<feature type="transmembrane region" description="Helical" evidence="8">
    <location>
        <begin position="235"/>
        <end position="253"/>
    </location>
</feature>
<evidence type="ECO:0000256" key="5">
    <source>
        <dbReference type="ARBA" id="ARBA00023136"/>
    </source>
</evidence>
<dbReference type="Proteomes" id="UP000663828">
    <property type="component" value="Unassembled WGS sequence"/>
</dbReference>
<evidence type="ECO:0000259" key="9">
    <source>
        <dbReference type="PROSITE" id="PS50262"/>
    </source>
</evidence>
<dbReference type="PANTHER" id="PTHR24243:SF233">
    <property type="entry name" value="THYROTROPIN-RELEASING HORMONE RECEPTOR"/>
    <property type="match status" value="1"/>
</dbReference>
<evidence type="ECO:0000313" key="11">
    <source>
        <dbReference type="EMBL" id="CAF1636475.1"/>
    </source>
</evidence>
<keyword evidence="2 8" id="KW-0812">Transmembrane</keyword>
<feature type="transmembrane region" description="Helical" evidence="8">
    <location>
        <begin position="134"/>
        <end position="159"/>
    </location>
</feature>
<feature type="transmembrane region" description="Helical" evidence="8">
    <location>
        <begin position="285"/>
        <end position="305"/>
    </location>
</feature>
<evidence type="ECO:0000256" key="7">
    <source>
        <dbReference type="ARBA" id="ARBA00023224"/>
    </source>
</evidence>
<comment type="subcellular location">
    <subcellularLocation>
        <location evidence="1">Membrane</location>
        <topology evidence="1">Multi-pass membrane protein</topology>
    </subcellularLocation>
</comment>
<keyword evidence="4" id="KW-0297">G-protein coupled receptor</keyword>
<feature type="transmembrane region" description="Helical" evidence="8">
    <location>
        <begin position="95"/>
        <end position="114"/>
    </location>
</feature>
<comment type="caution">
    <text evidence="11">The sequence shown here is derived from an EMBL/GenBank/DDBJ whole genome shotgun (WGS) entry which is preliminary data.</text>
</comment>
<feature type="transmembrane region" description="Helical" evidence="8">
    <location>
        <begin position="185"/>
        <end position="209"/>
    </location>
</feature>
<dbReference type="InterPro" id="IPR017452">
    <property type="entry name" value="GPCR_Rhodpsn_7TM"/>
</dbReference>
<evidence type="ECO:0000256" key="3">
    <source>
        <dbReference type="ARBA" id="ARBA00022989"/>
    </source>
</evidence>
<feature type="transmembrane region" description="Helical" evidence="8">
    <location>
        <begin position="53"/>
        <end position="75"/>
    </location>
</feature>
<dbReference type="PANTHER" id="PTHR24243">
    <property type="entry name" value="G-PROTEIN COUPLED RECEPTOR"/>
    <property type="match status" value="1"/>
</dbReference>
<sequence length="342" mass="39186">MSATSVLINQINTATTTVVSSILSINFILGSVSLIFNIIIFTRPKLRQQPCSIYFLTSSYLNLFVIYIVLPVRIVSSSFNVDLANYNLIVCKIEFFLFFAVRATACWAIVFACVDRYFHSSSHAKFRRLSSLKIAKITVIIGSIIVSISYSHMLVYYIIKSAANQYGNVIPLCTDQNGNYATFIAFWHMMLYSLGPTISMFLFGCLTLYNLRTRRQIVPLGNETNRNIRRTDNQLLKMLAGQIFVIVIARLPSSFGRIYISLTQNIPKDTLRIAQENLALKTLSAVAYLTHSTTFYLYTLSGTLFRKEFWKLIRKICHFKNNNRRTKTTRQTQQLEEDNNEN</sequence>
<gene>
    <name evidence="10" type="ORF">EDS130_LOCUS32856</name>
    <name evidence="11" type="ORF">XAT740_LOCUS52566</name>
</gene>
<name>A0A816DLZ6_ADIRI</name>
<keyword evidence="12" id="KW-1185">Reference proteome</keyword>
<keyword evidence="5 8" id="KW-0472">Membrane</keyword>
<dbReference type="GO" id="GO:0005886">
    <property type="term" value="C:plasma membrane"/>
    <property type="evidence" value="ECO:0007669"/>
    <property type="project" value="TreeGrafter"/>
</dbReference>
<dbReference type="PROSITE" id="PS50262">
    <property type="entry name" value="G_PROTEIN_RECEP_F1_2"/>
    <property type="match status" value="1"/>
</dbReference>
<evidence type="ECO:0000256" key="4">
    <source>
        <dbReference type="ARBA" id="ARBA00023040"/>
    </source>
</evidence>
<keyword evidence="3 8" id="KW-1133">Transmembrane helix</keyword>
<dbReference type="SUPFAM" id="SSF81321">
    <property type="entry name" value="Family A G protein-coupled receptor-like"/>
    <property type="match status" value="1"/>
</dbReference>
<dbReference type="GO" id="GO:0004930">
    <property type="term" value="F:G protein-coupled receptor activity"/>
    <property type="evidence" value="ECO:0007669"/>
    <property type="project" value="UniProtKB-KW"/>
</dbReference>
<evidence type="ECO:0000256" key="8">
    <source>
        <dbReference type="SAM" id="Phobius"/>
    </source>
</evidence>
<keyword evidence="6" id="KW-0675">Receptor</keyword>
<accession>A0A816DLZ6</accession>
<reference evidence="11" key="1">
    <citation type="submission" date="2021-02" db="EMBL/GenBank/DDBJ databases">
        <authorList>
            <person name="Nowell W R."/>
        </authorList>
    </citation>
    <scope>NUCLEOTIDE SEQUENCE</scope>
</reference>
<keyword evidence="7" id="KW-0807">Transducer</keyword>
<protein>
    <recommendedName>
        <fullName evidence="9">G-protein coupled receptors family 1 profile domain-containing protein</fullName>
    </recommendedName>
</protein>
<evidence type="ECO:0000256" key="1">
    <source>
        <dbReference type="ARBA" id="ARBA00004141"/>
    </source>
</evidence>
<proteinExistence type="predicted"/>
<dbReference type="AlphaFoldDB" id="A0A816DLZ6"/>